<evidence type="ECO:0000313" key="1">
    <source>
        <dbReference type="EMBL" id="OBS82663.1"/>
    </source>
</evidence>
<dbReference type="Proteomes" id="UP000092124">
    <property type="component" value="Unassembled WGS sequence"/>
</dbReference>
<sequence length="93" mass="10654">MVRTGRRCRCFSARQSPVAKVSRLNKNTREGHIQLFPAPVTVVASASSSRHCEPSLMPEVKQWEVIRFPAFTVLWTQLPVDIQLPRKHTEQTK</sequence>
<accession>A0A1A6HW29</accession>
<dbReference type="EMBL" id="LZPO01008005">
    <property type="protein sequence ID" value="OBS82663.1"/>
    <property type="molecule type" value="Genomic_DNA"/>
</dbReference>
<reference evidence="1 2" key="1">
    <citation type="submission" date="2016-06" db="EMBL/GenBank/DDBJ databases">
        <title>The Draft Genome Sequence and Annotation of the Desert Woodrat Neotoma lepida.</title>
        <authorList>
            <person name="Campbell M."/>
            <person name="Oakeson K.F."/>
            <person name="Yandell M."/>
            <person name="Halpert J.R."/>
            <person name="Dearing D."/>
        </authorList>
    </citation>
    <scope>NUCLEOTIDE SEQUENCE [LARGE SCALE GENOMIC DNA]</scope>
    <source>
        <strain evidence="1">417</strain>
        <tissue evidence="1">Liver</tissue>
    </source>
</reference>
<organism evidence="1 2">
    <name type="scientific">Neotoma lepida</name>
    <name type="common">Desert woodrat</name>
    <dbReference type="NCBI Taxonomy" id="56216"/>
    <lineage>
        <taxon>Eukaryota</taxon>
        <taxon>Metazoa</taxon>
        <taxon>Chordata</taxon>
        <taxon>Craniata</taxon>
        <taxon>Vertebrata</taxon>
        <taxon>Euteleostomi</taxon>
        <taxon>Mammalia</taxon>
        <taxon>Eutheria</taxon>
        <taxon>Euarchontoglires</taxon>
        <taxon>Glires</taxon>
        <taxon>Rodentia</taxon>
        <taxon>Myomorpha</taxon>
        <taxon>Muroidea</taxon>
        <taxon>Cricetidae</taxon>
        <taxon>Neotominae</taxon>
        <taxon>Neotoma</taxon>
    </lineage>
</organism>
<keyword evidence="2" id="KW-1185">Reference proteome</keyword>
<comment type="caution">
    <text evidence="1">The sequence shown here is derived from an EMBL/GenBank/DDBJ whole genome shotgun (WGS) entry which is preliminary data.</text>
</comment>
<proteinExistence type="predicted"/>
<name>A0A1A6HW29_NEOLE</name>
<dbReference type="AlphaFoldDB" id="A0A1A6HW29"/>
<evidence type="ECO:0000313" key="2">
    <source>
        <dbReference type="Proteomes" id="UP000092124"/>
    </source>
</evidence>
<gene>
    <name evidence="1" type="ORF">A6R68_23352</name>
</gene>
<protein>
    <submittedName>
        <fullName evidence="1">Uncharacterized protein</fullName>
    </submittedName>
</protein>